<proteinExistence type="predicted"/>
<sequence>MKQPHVCVTAEAEENHLQLNSRFITRQLCPVVKHMPTITVSMLVEIIFQRMDRFPLLDPRFDEHHRARRIENGEVLNVLRPMTHEASTTLVYDERFGCGRGFQLGDRISLIPHNLGFLKETQLSPLPWHTSMSEPTELTTCHATRTSASPTSWTPFYHSMFNRQKKKKITNWQLEHQRYIKQDIADIVSEDEGNNPYDQATREGRQVEIAPTLAKASTEIMRTVAEQGRALMIPVGDPDEASMLRQHIQRAMHRLRKVAARLGCRRAPDVAVPQQLGAGPSTAHVGGTSSSHGAHVGGTSSHGAATSAEGGQGHGPYDDEGEHQGEDDEGQGEYYEHEYDEIGMSQLEDAP</sequence>
<evidence type="ECO:0000313" key="2">
    <source>
        <dbReference type="EMBL" id="CAD6343765.1"/>
    </source>
</evidence>
<feature type="compositionally biased region" description="Polar residues" evidence="1">
    <location>
        <begin position="287"/>
        <end position="304"/>
    </location>
</feature>
<dbReference type="Proteomes" id="UP000604825">
    <property type="component" value="Unassembled WGS sequence"/>
</dbReference>
<protein>
    <submittedName>
        <fullName evidence="2">Uncharacterized protein</fullName>
    </submittedName>
</protein>
<organism evidence="2 3">
    <name type="scientific">Miscanthus lutarioriparius</name>
    <dbReference type="NCBI Taxonomy" id="422564"/>
    <lineage>
        <taxon>Eukaryota</taxon>
        <taxon>Viridiplantae</taxon>
        <taxon>Streptophyta</taxon>
        <taxon>Embryophyta</taxon>
        <taxon>Tracheophyta</taxon>
        <taxon>Spermatophyta</taxon>
        <taxon>Magnoliopsida</taxon>
        <taxon>Liliopsida</taxon>
        <taxon>Poales</taxon>
        <taxon>Poaceae</taxon>
        <taxon>PACMAD clade</taxon>
        <taxon>Panicoideae</taxon>
        <taxon>Andropogonodae</taxon>
        <taxon>Andropogoneae</taxon>
        <taxon>Saccharinae</taxon>
        <taxon>Miscanthus</taxon>
    </lineage>
</organism>
<gene>
    <name evidence="2" type="ORF">NCGR_LOCUS67863</name>
</gene>
<keyword evidence="3" id="KW-1185">Reference proteome</keyword>
<dbReference type="AlphaFoldDB" id="A0A811SRA4"/>
<dbReference type="EMBL" id="CAJGYO010000832">
    <property type="protein sequence ID" value="CAD6343765.1"/>
    <property type="molecule type" value="Genomic_DNA"/>
</dbReference>
<dbReference type="OrthoDB" id="685772at2759"/>
<accession>A0A811SRA4</accession>
<evidence type="ECO:0000313" key="3">
    <source>
        <dbReference type="Proteomes" id="UP000604825"/>
    </source>
</evidence>
<name>A0A811SRA4_9POAL</name>
<feature type="region of interest" description="Disordered" evidence="1">
    <location>
        <begin position="273"/>
        <end position="351"/>
    </location>
</feature>
<comment type="caution">
    <text evidence="2">The sequence shown here is derived from an EMBL/GenBank/DDBJ whole genome shotgun (WGS) entry which is preliminary data.</text>
</comment>
<evidence type="ECO:0000256" key="1">
    <source>
        <dbReference type="SAM" id="MobiDB-lite"/>
    </source>
</evidence>
<reference evidence="2" key="1">
    <citation type="submission" date="2020-10" db="EMBL/GenBank/DDBJ databases">
        <authorList>
            <person name="Han B."/>
            <person name="Lu T."/>
            <person name="Zhao Q."/>
            <person name="Huang X."/>
            <person name="Zhao Y."/>
        </authorList>
    </citation>
    <scope>NUCLEOTIDE SEQUENCE</scope>
</reference>
<feature type="compositionally biased region" description="Acidic residues" evidence="1">
    <location>
        <begin position="318"/>
        <end position="331"/>
    </location>
</feature>